<reference evidence="2" key="2">
    <citation type="journal article" date="2023" name="IMA Fungus">
        <title>Comparative genomic study of the Penicillium genus elucidates a diverse pangenome and 15 lateral gene transfer events.</title>
        <authorList>
            <person name="Petersen C."/>
            <person name="Sorensen T."/>
            <person name="Nielsen M.R."/>
            <person name="Sondergaard T.E."/>
            <person name="Sorensen J.L."/>
            <person name="Fitzpatrick D.A."/>
            <person name="Frisvad J.C."/>
            <person name="Nielsen K.L."/>
        </authorList>
    </citation>
    <scope>NUCLEOTIDE SEQUENCE</scope>
    <source>
        <strain evidence="2">IBT 21917</strain>
    </source>
</reference>
<evidence type="ECO:0000313" key="3">
    <source>
        <dbReference type="Proteomes" id="UP001146351"/>
    </source>
</evidence>
<dbReference type="EMBL" id="JAPQKO010000001">
    <property type="protein sequence ID" value="KAJ5184276.1"/>
    <property type="molecule type" value="Genomic_DNA"/>
</dbReference>
<feature type="region of interest" description="Disordered" evidence="1">
    <location>
        <begin position="30"/>
        <end position="51"/>
    </location>
</feature>
<organism evidence="2 3">
    <name type="scientific">Penicillium capsulatum</name>
    <dbReference type="NCBI Taxonomy" id="69766"/>
    <lineage>
        <taxon>Eukaryota</taxon>
        <taxon>Fungi</taxon>
        <taxon>Dikarya</taxon>
        <taxon>Ascomycota</taxon>
        <taxon>Pezizomycotina</taxon>
        <taxon>Eurotiomycetes</taxon>
        <taxon>Eurotiomycetidae</taxon>
        <taxon>Eurotiales</taxon>
        <taxon>Aspergillaceae</taxon>
        <taxon>Penicillium</taxon>
    </lineage>
</organism>
<comment type="caution">
    <text evidence="2">The sequence shown here is derived from an EMBL/GenBank/DDBJ whole genome shotgun (WGS) entry which is preliminary data.</text>
</comment>
<sequence length="449" mass="51533">MDFIFVEGTPDRHVRRRMRRHVMLGKNAGKTIHRPSRDERATRPRHPASVPRQVGNALTGLIPMRSTPVSALEITDEFFHLTTERLYPAHLGISVKDARLMWLRMVFADEISYRCHLGLMQACNEIFKSNGHSPKTALFHLADTFHQVQVKLRSEDALGDSSVALIVSLIMQEQIRNQVATAEIHARGLAQMVQLRGGLDGLEDNQELVLRVCKADIMLSLQHGRPPMFFRDRMADVHRTLAPRGLPGDVFDCPVRSLPVEPILLGIYSDVMRICVLLNRAPREPVLEMMVFEEILVSVCYRLLRFRSLNQSQQRADVQSAYHLGLINFMMTTFLQCNRHRILNNRLISTCLRDTLDREWHENGDESTFWLMMCGGLWVSGEADGAWIALRIRELARVLGLVEWDDVRRTVGRFPWIHAVHDDLARKLWEEVWYASSIGHCGQKESRGH</sequence>
<keyword evidence="3" id="KW-1185">Reference proteome</keyword>
<dbReference type="OrthoDB" id="4158087at2759"/>
<accession>A0A9W9IYQ0</accession>
<dbReference type="PANTHER" id="PTHR37540:SF9">
    <property type="entry name" value="ZN(2)-C6 FUNGAL-TYPE DOMAIN-CONTAINING PROTEIN"/>
    <property type="match status" value="1"/>
</dbReference>
<dbReference type="AlphaFoldDB" id="A0A9W9IYQ0"/>
<proteinExistence type="predicted"/>
<name>A0A9W9IYQ0_9EURO</name>
<evidence type="ECO:0000313" key="2">
    <source>
        <dbReference type="EMBL" id="KAJ5184276.1"/>
    </source>
</evidence>
<dbReference type="Proteomes" id="UP001146351">
    <property type="component" value="Unassembled WGS sequence"/>
</dbReference>
<dbReference type="PANTHER" id="PTHR37540">
    <property type="entry name" value="TRANSCRIPTION FACTOR (ACR-2), PUTATIVE-RELATED-RELATED"/>
    <property type="match status" value="1"/>
</dbReference>
<gene>
    <name evidence="2" type="ORF">N7492_001892</name>
</gene>
<protein>
    <submittedName>
        <fullName evidence="2">Uncharacterized protein</fullName>
    </submittedName>
</protein>
<reference evidence="2" key="1">
    <citation type="submission" date="2022-11" db="EMBL/GenBank/DDBJ databases">
        <authorList>
            <person name="Petersen C."/>
        </authorList>
    </citation>
    <scope>NUCLEOTIDE SEQUENCE</scope>
    <source>
        <strain evidence="2">IBT 21917</strain>
    </source>
</reference>
<evidence type="ECO:0000256" key="1">
    <source>
        <dbReference type="SAM" id="MobiDB-lite"/>
    </source>
</evidence>